<keyword evidence="2" id="KW-1185">Reference proteome</keyword>
<dbReference type="EMBL" id="LILC01000002">
    <property type="protein sequence ID" value="KOO50867.1"/>
    <property type="molecule type" value="Genomic_DNA"/>
</dbReference>
<evidence type="ECO:0000313" key="1">
    <source>
        <dbReference type="EMBL" id="KOO50867.1"/>
    </source>
</evidence>
<evidence type="ECO:0000313" key="2">
    <source>
        <dbReference type="Proteomes" id="UP000037558"/>
    </source>
</evidence>
<dbReference type="STRING" id="284581.AMD01_03800"/>
<reference evidence="2" key="1">
    <citation type="submission" date="2015-08" db="EMBL/GenBank/DDBJ databases">
        <title>Fjat-14210 dsm16467.</title>
        <authorList>
            <person name="Liu B."/>
            <person name="Wang J."/>
            <person name="Zhu Y."/>
            <person name="Liu G."/>
            <person name="Chen Q."/>
            <person name="Chen Z."/>
            <person name="Lan J."/>
            <person name="Che J."/>
            <person name="Ge C."/>
            <person name="Shi H."/>
            <person name="Pan Z."/>
            <person name="Liu X."/>
        </authorList>
    </citation>
    <scope>NUCLEOTIDE SEQUENCE [LARGE SCALE GENOMIC DNA]</scope>
    <source>
        <strain evidence="2">DSM 16467</strain>
    </source>
</reference>
<dbReference type="PATRIC" id="fig|284581.3.peg.1060"/>
<name>A0A0M0LIW8_9BACI</name>
<accession>A0A0M0LIW8</accession>
<organism evidence="1 2">
    <name type="scientific">Priestia koreensis</name>
    <dbReference type="NCBI Taxonomy" id="284581"/>
    <lineage>
        <taxon>Bacteria</taxon>
        <taxon>Bacillati</taxon>
        <taxon>Bacillota</taxon>
        <taxon>Bacilli</taxon>
        <taxon>Bacillales</taxon>
        <taxon>Bacillaceae</taxon>
        <taxon>Priestia</taxon>
    </lineage>
</organism>
<dbReference type="AlphaFoldDB" id="A0A0M0LIW8"/>
<proteinExistence type="predicted"/>
<dbReference type="OrthoDB" id="2716410at2"/>
<comment type="caution">
    <text evidence="1">The sequence shown here is derived from an EMBL/GenBank/DDBJ whole genome shotgun (WGS) entry which is preliminary data.</text>
</comment>
<gene>
    <name evidence="1" type="ORF">AMD01_03800</name>
</gene>
<protein>
    <submittedName>
        <fullName evidence="1">Uncharacterized protein</fullName>
    </submittedName>
</protein>
<dbReference type="Proteomes" id="UP000037558">
    <property type="component" value="Unassembled WGS sequence"/>
</dbReference>
<dbReference type="RefSeq" id="WP_053400041.1">
    <property type="nucleotide sequence ID" value="NZ_LILC01000002.1"/>
</dbReference>
<sequence length="249" mass="28174">MNIIQIHDHAVIKGKQEFPSISLALHVAQSPETILYLQTEDREKWKEALNTTYPVCLDASIVMKNLFDASFVEELIGSSISVSFPLGSHQAFQKLVSTMSEWSKQGVLRVRRKEKERKQPLHELLVSDLFNLSLAVGEMDRLCIRHSSIQDTEHVIVMIRFKNEAMGHYEFTISREAKPQLYAEWSGREGVVEYNSEDATPFTIEGDVTTSLSSPVAIAPVPFTDTHLKTLRSVHQLFDTSFNLVNGVK</sequence>